<dbReference type="Proteomes" id="UP000001699">
    <property type="component" value="Unassembled WGS sequence"/>
</dbReference>
<dbReference type="Pfam" id="PF13813">
    <property type="entry name" value="MBOAT_2"/>
    <property type="match status" value="1"/>
</dbReference>
<dbReference type="GO" id="GO:0008374">
    <property type="term" value="F:O-acyltransferase activity"/>
    <property type="evidence" value="ECO:0007669"/>
    <property type="project" value="InterPro"/>
</dbReference>
<dbReference type="GO" id="GO:0006629">
    <property type="term" value="P:lipid metabolic process"/>
    <property type="evidence" value="ECO:0007669"/>
    <property type="project" value="InterPro"/>
</dbReference>
<feature type="transmembrane region" description="Helical" evidence="7">
    <location>
        <begin position="224"/>
        <end position="245"/>
    </location>
</feature>
<dbReference type="PANTHER" id="PTHR31595:SF27">
    <property type="entry name" value="WAX SYNTHASE DOMAIN-CONTAINING PROTEIN-RELATED"/>
    <property type="match status" value="1"/>
</dbReference>
<dbReference type="InterPro" id="IPR032805">
    <property type="entry name" value="Wax_synthase_dom"/>
</dbReference>
<evidence type="ECO:0000256" key="4">
    <source>
        <dbReference type="ARBA" id="ARBA00022692"/>
    </source>
</evidence>
<keyword evidence="5 7" id="KW-1133">Transmembrane helix</keyword>
<dbReference type="PANTHER" id="PTHR31595">
    <property type="entry name" value="LONG-CHAIN-ALCOHOL O-FATTY-ACYLTRANSFERASE 3-RELATED"/>
    <property type="match status" value="1"/>
</dbReference>
<dbReference type="AlphaFoldDB" id="B0YAC9"/>
<reference evidence="9 10" key="1">
    <citation type="journal article" date="2008" name="PLoS Genet.">
        <title>Genomic islands in the pathogenic filamentous fungus Aspergillus fumigatus.</title>
        <authorList>
            <person name="Fedorova N.D."/>
            <person name="Khaldi N."/>
            <person name="Joardar V.S."/>
            <person name="Maiti R."/>
            <person name="Amedeo P."/>
            <person name="Anderson M.J."/>
            <person name="Crabtree J."/>
            <person name="Silva J.C."/>
            <person name="Badger J.H."/>
            <person name="Albarraq A."/>
            <person name="Angiuoli S."/>
            <person name="Bussey H."/>
            <person name="Bowyer P."/>
            <person name="Cotty P.J."/>
            <person name="Dyer P.S."/>
            <person name="Egan A."/>
            <person name="Galens K."/>
            <person name="Fraser-Liggett C.M."/>
            <person name="Haas B.J."/>
            <person name="Inman J.M."/>
            <person name="Kent R."/>
            <person name="Lemieux S."/>
            <person name="Malavazi I."/>
            <person name="Orvis J."/>
            <person name="Roemer T."/>
            <person name="Ronning C.M."/>
            <person name="Sundaram J.P."/>
            <person name="Sutton G."/>
            <person name="Turner G."/>
            <person name="Venter J.C."/>
            <person name="White O.R."/>
            <person name="Whitty B.R."/>
            <person name="Youngman P."/>
            <person name="Wolfe K.H."/>
            <person name="Goldman G.H."/>
            <person name="Wortman J.R."/>
            <person name="Jiang B."/>
            <person name="Denning D.W."/>
            <person name="Nierman W.C."/>
        </authorList>
    </citation>
    <scope>NUCLEOTIDE SEQUENCE [LARGE SCALE GENOMIC DNA]</scope>
    <source>
        <strain evidence="10">CBS 144.89 / FGSC A1163 / CEA10</strain>
    </source>
</reference>
<keyword evidence="6 7" id="KW-0472">Membrane</keyword>
<evidence type="ECO:0000256" key="3">
    <source>
        <dbReference type="ARBA" id="ARBA00022679"/>
    </source>
</evidence>
<keyword evidence="3" id="KW-0808">Transferase</keyword>
<evidence type="ECO:0000256" key="1">
    <source>
        <dbReference type="ARBA" id="ARBA00004141"/>
    </source>
</evidence>
<sequence length="591" mass="67309">MCMDRLVESYPTGDPGDACRILGPIAIMQADLEEISEFGLQTSIFGRPTPISRLHHTVSSLHHFESGHWVSTYKSRPAAFFFTSGDFHSDQFNKAIAGRRDFVRSCRRGHAERNYSGFSLADGTIIWTLKYVPLAASRCLIFLRVIRMQKFSDQVKEMPRRERRVLETLLYALPFLLAQNLVPAILILKTKKNAVLRYLWIFWSVFVFYQWLQIPISHGESGTYVAKVGVQLFIVILQGFNLVLINPLDRDELLQTKVTGPRDDLLRQVYKVARLFTYLRGVRTPWQVKGIPSHPAYLELQPKTPISRSAFLVRQAAIVAWLYLYLNCANSLADRNSSPLSKPIYGLGYLRVSREEWRTRIMTSLMFWFAFLRAAVDIDYRTASILSVGVGLDAPEDWPPLFGRANQAYTLRNFWGTYWHQMFRWPFTATSNYLARELMALPRPSLLERYTNIFFVFLVSGVMHVMSDLLMGISMSQSASILFFCSMAVGVMIEDAVQAAWTRVSDSHRPGGASTVDSDGYAVPCWHKLVGFIWVCVWLSLTTPAWLCPLQMSKEKSLFLVNIPELVGTRKAIAITVGGGLLVKYTFRGEL</sequence>
<evidence type="ECO:0000313" key="10">
    <source>
        <dbReference type="Proteomes" id="UP000001699"/>
    </source>
</evidence>
<keyword evidence="4 7" id="KW-0812">Transmembrane</keyword>
<dbReference type="InterPro" id="IPR044851">
    <property type="entry name" value="Wax_synthase"/>
</dbReference>
<comment type="subcellular location">
    <subcellularLocation>
        <location evidence="1">Membrane</location>
        <topology evidence="1">Multi-pass membrane protein</topology>
    </subcellularLocation>
</comment>
<evidence type="ECO:0000259" key="8">
    <source>
        <dbReference type="Pfam" id="PF13813"/>
    </source>
</evidence>
<evidence type="ECO:0000256" key="6">
    <source>
        <dbReference type="ARBA" id="ARBA00023136"/>
    </source>
</evidence>
<evidence type="ECO:0000256" key="7">
    <source>
        <dbReference type="SAM" id="Phobius"/>
    </source>
</evidence>
<feature type="transmembrane region" description="Helical" evidence="7">
    <location>
        <begin position="168"/>
        <end position="188"/>
    </location>
</feature>
<evidence type="ECO:0000313" key="9">
    <source>
        <dbReference type="EMBL" id="EDP48972.1"/>
    </source>
</evidence>
<dbReference type="OrthoDB" id="1077582at2759"/>
<dbReference type="VEuPathDB" id="FungiDB:AFUB_084230"/>
<organism evidence="9 10">
    <name type="scientific">Aspergillus fumigatus (strain CBS 144.89 / FGSC A1163 / CEA10)</name>
    <name type="common">Neosartorya fumigata</name>
    <dbReference type="NCBI Taxonomy" id="451804"/>
    <lineage>
        <taxon>Eukaryota</taxon>
        <taxon>Fungi</taxon>
        <taxon>Dikarya</taxon>
        <taxon>Ascomycota</taxon>
        <taxon>Pezizomycotina</taxon>
        <taxon>Eurotiomycetes</taxon>
        <taxon>Eurotiomycetidae</taxon>
        <taxon>Eurotiales</taxon>
        <taxon>Aspergillaceae</taxon>
        <taxon>Aspergillus</taxon>
        <taxon>Aspergillus subgen. Fumigati</taxon>
    </lineage>
</organism>
<evidence type="ECO:0000256" key="2">
    <source>
        <dbReference type="ARBA" id="ARBA00007282"/>
    </source>
</evidence>
<gene>
    <name evidence="9" type="ORF">AFUB_084230</name>
</gene>
<dbReference type="GO" id="GO:0016020">
    <property type="term" value="C:membrane"/>
    <property type="evidence" value="ECO:0007669"/>
    <property type="project" value="UniProtKB-SubCell"/>
</dbReference>
<protein>
    <submittedName>
        <fullName evidence="9">TRI7-like toxin biosynthesis protein, putative</fullName>
    </submittedName>
</protein>
<dbReference type="EMBL" id="DS499600">
    <property type="protein sequence ID" value="EDP48972.1"/>
    <property type="molecule type" value="Genomic_DNA"/>
</dbReference>
<feature type="domain" description="Wax synthase" evidence="8">
    <location>
        <begin position="398"/>
        <end position="485"/>
    </location>
</feature>
<dbReference type="HOGENOM" id="CLU_032731_0_1_1"/>
<feature type="transmembrane region" description="Helical" evidence="7">
    <location>
        <begin position="194"/>
        <end position="212"/>
    </location>
</feature>
<comment type="similarity">
    <text evidence="2">Belongs to the wax synthase family.</text>
</comment>
<keyword evidence="10" id="KW-1185">Reference proteome</keyword>
<evidence type="ECO:0000256" key="5">
    <source>
        <dbReference type="ARBA" id="ARBA00022989"/>
    </source>
</evidence>
<name>B0YAC9_ASPFC</name>
<proteinExistence type="inferred from homology"/>
<accession>B0YAC9</accession>
<feature type="transmembrane region" description="Helical" evidence="7">
    <location>
        <begin position="450"/>
        <end position="469"/>
    </location>
</feature>